<comment type="caution">
    <text evidence="2">The sequence shown here is derived from an EMBL/GenBank/DDBJ whole genome shotgun (WGS) entry which is preliminary data.</text>
</comment>
<proteinExistence type="predicted"/>
<feature type="domain" description="Thiolase C-terminal" evidence="1">
    <location>
        <begin position="238"/>
        <end position="380"/>
    </location>
</feature>
<dbReference type="InterPro" id="IPR002155">
    <property type="entry name" value="Thiolase"/>
</dbReference>
<accession>A0A317E6K5</accession>
<keyword evidence="3" id="KW-1185">Reference proteome</keyword>
<reference evidence="3" key="1">
    <citation type="submission" date="2018-05" db="EMBL/GenBank/DDBJ databases">
        <title>Zavarzinia sp. HR-AS.</title>
        <authorList>
            <person name="Lee Y."/>
            <person name="Jeon C.O."/>
        </authorList>
    </citation>
    <scope>NUCLEOTIDE SEQUENCE [LARGE SCALE GENOMIC DNA]</scope>
    <source>
        <strain evidence="3">DSM 1231</strain>
    </source>
</reference>
<dbReference type="NCBIfam" id="NF004811">
    <property type="entry name" value="PRK06158.1"/>
    <property type="match status" value="1"/>
</dbReference>
<sequence length="384" mass="40269">MVNPRLRGTAAIVGVGHGGIGAAPGRTAFDIVGDATHAALADCGLKLSDIDGVFAATMVNSMPAVNVVEYLGLRPRVTEGTNTGGSSFLAHLQWAALALDAGLCEVALITYGSNQKTGAGKFVSTSEIVPFEAPYKPRYPVSAYALAAARHMHEFGTTREHLAEVAVAARTWANLNPEACARGPLSIGDVLASRMVSDPLTVRDCCLVTDGAGAVIMTRADRARDFPKPPAYLLGVAAENWHRWVSSMPDLTTTAASRSGPRAMAMAGVGHADLDLVMLYDAFTITPIMFLEDLGFCPKGEGGRFVADGRLRHGGGFALNTNGGGLSCVHPGMYGLFLLIEAVRQLRGECGARQLDRPKLALCHGNGGHWSSQVTAILGTGETL</sequence>
<dbReference type="InterPro" id="IPR016039">
    <property type="entry name" value="Thiolase-like"/>
</dbReference>
<gene>
    <name evidence="2" type="ORF">DKG75_09505</name>
</gene>
<evidence type="ECO:0000313" key="2">
    <source>
        <dbReference type="EMBL" id="PWR22192.1"/>
    </source>
</evidence>
<dbReference type="Gene3D" id="3.40.47.10">
    <property type="match status" value="1"/>
</dbReference>
<dbReference type="Proteomes" id="UP000246077">
    <property type="component" value="Unassembled WGS sequence"/>
</dbReference>
<dbReference type="PANTHER" id="PTHR42870">
    <property type="entry name" value="ACETYL-COA C-ACETYLTRANSFERASE"/>
    <property type="match status" value="1"/>
</dbReference>
<evidence type="ECO:0000259" key="1">
    <source>
        <dbReference type="Pfam" id="PF22691"/>
    </source>
</evidence>
<dbReference type="CDD" id="cd00829">
    <property type="entry name" value="SCP-x_thiolase"/>
    <property type="match status" value="1"/>
</dbReference>
<dbReference type="Pfam" id="PF22691">
    <property type="entry name" value="Thiolase_C_1"/>
    <property type="match status" value="1"/>
</dbReference>
<organism evidence="2 3">
    <name type="scientific">Zavarzinia compransoris</name>
    <dbReference type="NCBI Taxonomy" id="1264899"/>
    <lineage>
        <taxon>Bacteria</taxon>
        <taxon>Pseudomonadati</taxon>
        <taxon>Pseudomonadota</taxon>
        <taxon>Alphaproteobacteria</taxon>
        <taxon>Rhodospirillales</taxon>
        <taxon>Zavarziniaceae</taxon>
        <taxon>Zavarzinia</taxon>
    </lineage>
</organism>
<name>A0A317E6K5_9PROT</name>
<dbReference type="InterPro" id="IPR055140">
    <property type="entry name" value="Thiolase_C_2"/>
</dbReference>
<dbReference type="PIRSF" id="PIRSF000429">
    <property type="entry name" value="Ac-CoA_Ac_transf"/>
    <property type="match status" value="1"/>
</dbReference>
<dbReference type="OrthoDB" id="9790314at2"/>
<dbReference type="RefSeq" id="WP_109920837.1">
    <property type="nucleotide sequence ID" value="NZ_QGLF01000002.1"/>
</dbReference>
<dbReference type="EMBL" id="QGLF01000002">
    <property type="protein sequence ID" value="PWR22192.1"/>
    <property type="molecule type" value="Genomic_DNA"/>
</dbReference>
<evidence type="ECO:0000313" key="3">
    <source>
        <dbReference type="Proteomes" id="UP000246077"/>
    </source>
</evidence>
<dbReference type="GO" id="GO:0003988">
    <property type="term" value="F:acetyl-CoA C-acyltransferase activity"/>
    <property type="evidence" value="ECO:0007669"/>
    <property type="project" value="UniProtKB-ARBA"/>
</dbReference>
<dbReference type="PANTHER" id="PTHR42870:SF1">
    <property type="entry name" value="NON-SPECIFIC LIPID-TRANSFER PROTEIN-LIKE 2"/>
    <property type="match status" value="1"/>
</dbReference>
<protein>
    <submittedName>
        <fullName evidence="2">Thiolase</fullName>
    </submittedName>
</protein>
<dbReference type="AlphaFoldDB" id="A0A317E6K5"/>
<dbReference type="SUPFAM" id="SSF53901">
    <property type="entry name" value="Thiolase-like"/>
    <property type="match status" value="2"/>
</dbReference>